<dbReference type="SUPFAM" id="SSF56601">
    <property type="entry name" value="beta-lactamase/transpeptidase-like"/>
    <property type="match status" value="1"/>
</dbReference>
<gene>
    <name evidence="2" type="ORF">GPAL_1798</name>
</gene>
<evidence type="ECO:0000313" key="2">
    <source>
        <dbReference type="EMBL" id="GAC28660.1"/>
    </source>
</evidence>
<dbReference type="OrthoDB" id="9814204at2"/>
<comment type="caution">
    <text evidence="2">The sequence shown here is derived from an EMBL/GenBank/DDBJ whole genome shotgun (WGS) entry which is preliminary data.</text>
</comment>
<accession>K6ZZE2</accession>
<sequence>MPNISFDWVQNEAGEVIPSIRHLVVSDSAYWDYILGVGEIWPATTGEEIRRVSMPFTLVEKNQNCTHNGVLVFDSASSEGYFYFQISSETCAYFKADFWGRGDVTNKVLIDADLENSMTEYAIEKKHRVRTKPIAMIAQQANDIRPEMLALPSGISPNDMTAYGVLLDDVHYVSDCQTRAGNYPFCDQMVLPSYSTAKSLFAAATMFYLEREYGDVFSQPIGKWIKQCAGDDWDDVTFSNLLDMSTGHYGSVKYSADEASTEKLAFFTAKTNEQRLAFACGHFSRKSKPGKIFVYHTSDTYLLGAGLSAYVKEKLGKKADLFSDVLYEKIFKPLGLSQVSAQSRRTSDLNGQPYVGYGLFFTRDDLVRLSRFVSQQAQVDINASILAQDPLQVALQQKPQNPGLTTDYSHIRYQHGFWARKVTNKLVCKKPQWIPFMSGYGGITVALLAKSSVYYYVSDSFHFDWSEAIPELQELNLICPSITADN</sequence>
<organism evidence="2 3">
    <name type="scientific">Brumicola pallidula DSM 14239 = ACAM 615</name>
    <dbReference type="NCBI Taxonomy" id="1121922"/>
    <lineage>
        <taxon>Bacteria</taxon>
        <taxon>Pseudomonadati</taxon>
        <taxon>Pseudomonadota</taxon>
        <taxon>Gammaproteobacteria</taxon>
        <taxon>Alteromonadales</taxon>
        <taxon>Alteromonadaceae</taxon>
        <taxon>Brumicola</taxon>
    </lineage>
</organism>
<dbReference type="STRING" id="1121922.GCA_000428905_01969"/>
<name>K6ZZE2_9ALTE</name>
<dbReference type="PANTHER" id="PTHR43283:SF7">
    <property type="entry name" value="BETA-LACTAMASE-RELATED DOMAIN-CONTAINING PROTEIN"/>
    <property type="match status" value="1"/>
</dbReference>
<dbReference type="Proteomes" id="UP000006251">
    <property type="component" value="Unassembled WGS sequence"/>
</dbReference>
<keyword evidence="3" id="KW-1185">Reference proteome</keyword>
<evidence type="ECO:0000313" key="3">
    <source>
        <dbReference type="Proteomes" id="UP000006251"/>
    </source>
</evidence>
<evidence type="ECO:0000259" key="1">
    <source>
        <dbReference type="Pfam" id="PF00144"/>
    </source>
</evidence>
<dbReference type="Gene3D" id="3.40.710.10">
    <property type="entry name" value="DD-peptidase/beta-lactamase superfamily"/>
    <property type="match status" value="1"/>
</dbReference>
<protein>
    <recommendedName>
        <fullName evidence="1">Beta-lactamase-related domain-containing protein</fullName>
    </recommendedName>
</protein>
<proteinExistence type="predicted"/>
<feature type="domain" description="Beta-lactamase-related" evidence="1">
    <location>
        <begin position="184"/>
        <end position="463"/>
    </location>
</feature>
<dbReference type="RefSeq" id="WP_006010973.1">
    <property type="nucleotide sequence ID" value="NZ_BAEQ01000028.1"/>
</dbReference>
<dbReference type="InterPro" id="IPR050789">
    <property type="entry name" value="Diverse_Enzym_Activities"/>
</dbReference>
<dbReference type="PANTHER" id="PTHR43283">
    <property type="entry name" value="BETA-LACTAMASE-RELATED"/>
    <property type="match status" value="1"/>
</dbReference>
<dbReference type="InterPro" id="IPR012338">
    <property type="entry name" value="Beta-lactam/transpept-like"/>
</dbReference>
<dbReference type="AlphaFoldDB" id="K6ZZE2"/>
<dbReference type="Pfam" id="PF00144">
    <property type="entry name" value="Beta-lactamase"/>
    <property type="match status" value="1"/>
</dbReference>
<dbReference type="InterPro" id="IPR001466">
    <property type="entry name" value="Beta-lactam-related"/>
</dbReference>
<dbReference type="EMBL" id="BAEQ01000028">
    <property type="protein sequence ID" value="GAC28660.1"/>
    <property type="molecule type" value="Genomic_DNA"/>
</dbReference>
<reference evidence="3" key="1">
    <citation type="journal article" date="2014" name="Environ. Microbiol.">
        <title>Comparative genomics of the marine bacterial genus Glaciecola reveals the high degree of genomic diversity and genomic characteristic for cold adaptation.</title>
        <authorList>
            <person name="Qin Q.L."/>
            <person name="Xie B.B."/>
            <person name="Yu Y."/>
            <person name="Shu Y.L."/>
            <person name="Rong J.C."/>
            <person name="Zhang Y.J."/>
            <person name="Zhao D.L."/>
            <person name="Chen X.L."/>
            <person name="Zhang X.Y."/>
            <person name="Chen B."/>
            <person name="Zhou B.C."/>
            <person name="Zhang Y.Z."/>
        </authorList>
    </citation>
    <scope>NUCLEOTIDE SEQUENCE [LARGE SCALE GENOMIC DNA]</scope>
    <source>
        <strain evidence="3">ACAM 615</strain>
    </source>
</reference>